<reference evidence="2" key="1">
    <citation type="journal article" date="2017" name="MBio">
        <title>Type VI secretion-mediated competition in the bee gut microbiome.</title>
        <authorList>
            <person name="Steele M.I."/>
            <person name="Kwong W.K."/>
            <person name="Powell J.E."/>
            <person name="Whiteley M."/>
            <person name="Moran N.A."/>
        </authorList>
    </citation>
    <scope>NUCLEOTIDE SEQUENCE [LARGE SCALE GENOMIC DNA]</scope>
    <source>
        <strain evidence="2">WkB273</strain>
    </source>
</reference>
<feature type="signal peptide" evidence="1">
    <location>
        <begin position="1"/>
        <end position="26"/>
    </location>
</feature>
<gene>
    <name evidence="2" type="ORF">BHC54_02490</name>
</gene>
<proteinExistence type="predicted"/>
<dbReference type="AlphaFoldDB" id="A0A2N9X846"/>
<name>A0A2N9X846_9NEIS</name>
<evidence type="ECO:0000256" key="1">
    <source>
        <dbReference type="SAM" id="SignalP"/>
    </source>
</evidence>
<evidence type="ECO:0000313" key="2">
    <source>
        <dbReference type="EMBL" id="PIT40534.1"/>
    </source>
</evidence>
<dbReference type="RefSeq" id="WP_100151668.1">
    <property type="nucleotide sequence ID" value="NZ_MEIL01000019.1"/>
</dbReference>
<evidence type="ECO:0000313" key="3">
    <source>
        <dbReference type="Proteomes" id="UP000230202"/>
    </source>
</evidence>
<feature type="chain" id="PRO_5014627776" evidence="1">
    <location>
        <begin position="27"/>
        <end position="267"/>
    </location>
</feature>
<comment type="caution">
    <text evidence="2">The sequence shown here is derived from an EMBL/GenBank/DDBJ whole genome shotgun (WGS) entry which is preliminary data.</text>
</comment>
<accession>A0A2N9X846</accession>
<dbReference type="EMBL" id="MEIL01000019">
    <property type="protein sequence ID" value="PIT40534.1"/>
    <property type="molecule type" value="Genomic_DNA"/>
</dbReference>
<organism evidence="2 3">
    <name type="scientific">Snodgrassella alvi</name>
    <dbReference type="NCBI Taxonomy" id="1196083"/>
    <lineage>
        <taxon>Bacteria</taxon>
        <taxon>Pseudomonadati</taxon>
        <taxon>Pseudomonadota</taxon>
        <taxon>Betaproteobacteria</taxon>
        <taxon>Neisseriales</taxon>
        <taxon>Neisseriaceae</taxon>
        <taxon>Snodgrassella</taxon>
    </lineage>
</organism>
<keyword evidence="3" id="KW-1185">Reference proteome</keyword>
<keyword evidence="1" id="KW-0732">Signal</keyword>
<protein>
    <submittedName>
        <fullName evidence="2">Uncharacterized protein</fullName>
    </submittedName>
</protein>
<sequence>MKKKIIHFYQYAALWITLSIALPLHAETAAIDNSPPANTVIAIPAYETCTGMPWPDIAWIHVHDNEETARRTALIILNQMQQGCLLDLRHGGSREIIIHNQQFSFHFDPNRIFTANGRKTALKCSKGNCALILQQLGAAAENFLQQYLSQKKLIIAVHNTHTAGLSVRNYMPGNSMAQDVSQIAISPNKNPHDFFYVTSAQAFNFFANHNFNVVLQNNQTVRDDGSLSVWAAQRQIDYINAEAEMGHTTDQLAMLAAVWAYMKKFYL</sequence>
<dbReference type="Proteomes" id="UP000230202">
    <property type="component" value="Unassembled WGS sequence"/>
</dbReference>